<dbReference type="Proteomes" id="UP000233730">
    <property type="component" value="Unassembled WGS sequence"/>
</dbReference>
<dbReference type="GO" id="GO:2001070">
    <property type="term" value="F:starch binding"/>
    <property type="evidence" value="ECO:0007669"/>
    <property type="project" value="InterPro"/>
</dbReference>
<evidence type="ECO:0000256" key="5">
    <source>
        <dbReference type="RuleBase" id="RU003615"/>
    </source>
</evidence>
<evidence type="ECO:0000259" key="8">
    <source>
        <dbReference type="SMART" id="SM00642"/>
    </source>
</evidence>
<dbReference type="Gene3D" id="2.60.40.1180">
    <property type="entry name" value="Golgi alpha-mannosidase II"/>
    <property type="match status" value="1"/>
</dbReference>
<reference evidence="10 11" key="1">
    <citation type="submission" date="2017-10" db="EMBL/GenBank/DDBJ databases">
        <title>Bifidobacterium genomics.</title>
        <authorList>
            <person name="Lugli G.A."/>
            <person name="Milani C."/>
            <person name="Mancabelli L."/>
        </authorList>
    </citation>
    <scope>NUCLEOTIDE SEQUENCE [LARGE SCALE GENOMIC DNA]</scope>
    <source>
        <strain evidence="10 11">1524B</strain>
    </source>
</reference>
<sequence length="644" mass="68875">MTPLSKDAGLRTGVNRRSTMSGFITKTAAGIAAAATLIGGLAIGASSAQAAATTSYDRTLGNAQFEAARTQNGLAKEMNYGSILHAWMWSFNTMKEHMAEIADAGYTSIQTSPISVIKGPMQGKKFTENWYYVYQPAGTSIGNSVVGSEDDLKAMTAEAHKYGIRVIVDAVINHFSSDWNAIESSWKNTSLFHTKSEGGCGDNGTAINYGNRWQVTHCHLLGLWDLNTENQEVGNRMQGFLKQAVADGVDGFRYDAAKHIELPDEFGTHSPYFDTILDNGAQYQYGEVLQGDAGLNVAAYPALFEKYSSNGGGNTASNYGGALRSALNSKNLNAGNLNSLQGQGVQDDQLVTWVESHDTYANSDRQSTGMTDWQIRMGWGVIGARAGGAPLFFNRPVGSGGTNAQFAEQSQLGDAGDDEWKSPEVKWVNKFRNAMEGNAEYLRNCQAENCLMVERYKSDGSNANDGVVVVNMDGDKNLSGLDTTLDDGTYTDQVNGGTITVANKKITAGSVKSGKVSVFVNIGTAPTPDPDPTPDPEPTPESTTTVYYPSTKFGADSTYLHWRFADGGTWTTAPGVKMTAACDGWVSTTIDNPDSKKIEFVFTNGSGQWDNKNGVSGQNYTATGASVVVTDNSGNYGTTAPCTV</sequence>
<dbReference type="Pfam" id="PF03423">
    <property type="entry name" value="CBM_25"/>
    <property type="match status" value="1"/>
</dbReference>
<feature type="domain" description="Glycosyl hydrolase family 13 catalytic" evidence="8">
    <location>
        <begin position="81"/>
        <end position="432"/>
    </location>
</feature>
<keyword evidence="3 6" id="KW-0119">Carbohydrate metabolism</keyword>
<comment type="catalytic activity">
    <reaction evidence="6">
        <text>Endohydrolysis of (1-&gt;4)-alpha-D-glucosidic linkages in polysaccharides containing three or more (1-&gt;4)-alpha-linked D-glucose units.</text>
        <dbReference type="EC" id="3.2.1.1"/>
    </reaction>
</comment>
<evidence type="ECO:0000256" key="4">
    <source>
        <dbReference type="ARBA" id="ARBA00023295"/>
    </source>
</evidence>
<dbReference type="PANTHER" id="PTHR43447">
    <property type="entry name" value="ALPHA-AMYLASE"/>
    <property type="match status" value="1"/>
</dbReference>
<keyword evidence="4 6" id="KW-0326">Glycosidase</keyword>
<evidence type="ECO:0000256" key="3">
    <source>
        <dbReference type="ARBA" id="ARBA00023277"/>
    </source>
</evidence>
<dbReference type="SMART" id="SM00642">
    <property type="entry name" value="Aamy"/>
    <property type="match status" value="1"/>
</dbReference>
<evidence type="ECO:0000256" key="6">
    <source>
        <dbReference type="RuleBase" id="RU361134"/>
    </source>
</evidence>
<dbReference type="InterPro" id="IPR017853">
    <property type="entry name" value="GH"/>
</dbReference>
<dbReference type="RefSeq" id="WP_257467510.1">
    <property type="nucleotide sequence ID" value="NZ_PCGZ01000001.1"/>
</dbReference>
<dbReference type="GO" id="GO:0004556">
    <property type="term" value="F:alpha-amylase activity"/>
    <property type="evidence" value="ECO:0007669"/>
    <property type="project" value="UniProtKB-UniRule"/>
</dbReference>
<dbReference type="InterPro" id="IPR013783">
    <property type="entry name" value="Ig-like_fold"/>
</dbReference>
<feature type="compositionally biased region" description="Pro residues" evidence="7">
    <location>
        <begin position="527"/>
        <end position="539"/>
    </location>
</feature>
<dbReference type="InterPro" id="IPR005085">
    <property type="entry name" value="CBM25"/>
</dbReference>
<comment type="similarity">
    <text evidence="1 5">Belongs to the glycosyl hydrolase 13 family.</text>
</comment>
<dbReference type="PRINTS" id="PR00110">
    <property type="entry name" value="ALPHAAMYLASE"/>
</dbReference>
<dbReference type="AlphaFoldDB" id="A0A2N3QLJ3"/>
<dbReference type="InterPro" id="IPR006047">
    <property type="entry name" value="GH13_cat_dom"/>
</dbReference>
<evidence type="ECO:0000313" key="11">
    <source>
        <dbReference type="Proteomes" id="UP000233730"/>
    </source>
</evidence>
<dbReference type="InterPro" id="IPR013780">
    <property type="entry name" value="Glyco_hydro_b"/>
</dbReference>
<organism evidence="10 11">
    <name type="scientific">Bifidobacterium pseudolongum subsp. globosum</name>
    <dbReference type="NCBI Taxonomy" id="1690"/>
    <lineage>
        <taxon>Bacteria</taxon>
        <taxon>Bacillati</taxon>
        <taxon>Actinomycetota</taxon>
        <taxon>Actinomycetes</taxon>
        <taxon>Bifidobacteriales</taxon>
        <taxon>Bifidobacteriaceae</taxon>
        <taxon>Bifidobacterium</taxon>
    </lineage>
</organism>
<evidence type="ECO:0000256" key="7">
    <source>
        <dbReference type="SAM" id="MobiDB-lite"/>
    </source>
</evidence>
<dbReference type="CDD" id="cd11315">
    <property type="entry name" value="AmyAc_bac1_AmyA"/>
    <property type="match status" value="1"/>
</dbReference>
<dbReference type="Pfam" id="PF00128">
    <property type="entry name" value="Alpha-amylase"/>
    <property type="match status" value="1"/>
</dbReference>
<feature type="domain" description="Carbohydrate binding module family 25" evidence="9">
    <location>
        <begin position="541"/>
        <end position="625"/>
    </location>
</feature>
<keyword evidence="2 6" id="KW-0378">Hydrolase</keyword>
<accession>A0A2N3QLJ3</accession>
<evidence type="ECO:0000313" key="10">
    <source>
        <dbReference type="EMBL" id="PKU92523.1"/>
    </source>
</evidence>
<proteinExistence type="inferred from homology"/>
<evidence type="ECO:0000259" key="9">
    <source>
        <dbReference type="SMART" id="SM01066"/>
    </source>
</evidence>
<dbReference type="EC" id="3.2.1.1" evidence="6"/>
<dbReference type="EMBL" id="PCGZ01000001">
    <property type="protein sequence ID" value="PKU92523.1"/>
    <property type="molecule type" value="Genomic_DNA"/>
</dbReference>
<dbReference type="Gene3D" id="2.60.40.10">
    <property type="entry name" value="Immunoglobulins"/>
    <property type="match status" value="1"/>
</dbReference>
<name>A0A2N3QLJ3_9BIFI</name>
<dbReference type="SMART" id="SM01066">
    <property type="entry name" value="CBM_25"/>
    <property type="match status" value="1"/>
</dbReference>
<dbReference type="GO" id="GO:0005975">
    <property type="term" value="P:carbohydrate metabolic process"/>
    <property type="evidence" value="ECO:0007669"/>
    <property type="project" value="InterPro"/>
</dbReference>
<evidence type="ECO:0000256" key="1">
    <source>
        <dbReference type="ARBA" id="ARBA00008061"/>
    </source>
</evidence>
<dbReference type="SUPFAM" id="SSF51011">
    <property type="entry name" value="Glycosyl hydrolase domain"/>
    <property type="match status" value="1"/>
</dbReference>
<dbReference type="InterPro" id="IPR006046">
    <property type="entry name" value="Alpha_amylase"/>
</dbReference>
<gene>
    <name evidence="10" type="ORF">CQR46_0099</name>
</gene>
<dbReference type="GO" id="GO:0043169">
    <property type="term" value="F:cation binding"/>
    <property type="evidence" value="ECO:0007669"/>
    <property type="project" value="InterPro"/>
</dbReference>
<comment type="caution">
    <text evidence="10">The sequence shown here is derived from an EMBL/GenBank/DDBJ whole genome shotgun (WGS) entry which is preliminary data.</text>
</comment>
<feature type="region of interest" description="Disordered" evidence="7">
    <location>
        <begin position="523"/>
        <end position="543"/>
    </location>
</feature>
<evidence type="ECO:0000256" key="2">
    <source>
        <dbReference type="ARBA" id="ARBA00022801"/>
    </source>
</evidence>
<dbReference type="Gene3D" id="3.20.20.80">
    <property type="entry name" value="Glycosidases"/>
    <property type="match status" value="1"/>
</dbReference>
<dbReference type="SUPFAM" id="SSF51445">
    <property type="entry name" value="(Trans)glycosidases"/>
    <property type="match status" value="1"/>
</dbReference>
<protein>
    <recommendedName>
        <fullName evidence="6">Alpha-amylase</fullName>
        <ecNumber evidence="6">3.2.1.1</ecNumber>
    </recommendedName>
</protein>